<dbReference type="EMBL" id="CP144104">
    <property type="protein sequence ID" value="WWC90753.1"/>
    <property type="molecule type" value="Genomic_DNA"/>
</dbReference>
<evidence type="ECO:0000313" key="5">
    <source>
        <dbReference type="Proteomes" id="UP001355207"/>
    </source>
</evidence>
<dbReference type="SUPFAM" id="SSF82153">
    <property type="entry name" value="FAS1 domain"/>
    <property type="match status" value="2"/>
</dbReference>
<reference evidence="4 5" key="1">
    <citation type="submission" date="2024-01" db="EMBL/GenBank/DDBJ databases">
        <title>Comparative genomics of Cryptococcus and Kwoniella reveals pathogenesis evolution and contrasting modes of karyotype evolution via chromosome fusion or intercentromeric recombination.</title>
        <authorList>
            <person name="Coelho M.A."/>
            <person name="David-Palma M."/>
            <person name="Shea T."/>
            <person name="Bowers K."/>
            <person name="McGinley-Smith S."/>
            <person name="Mohammad A.W."/>
            <person name="Gnirke A."/>
            <person name="Yurkov A.M."/>
            <person name="Nowrousian M."/>
            <person name="Sun S."/>
            <person name="Cuomo C.A."/>
            <person name="Heitman J."/>
        </authorList>
    </citation>
    <scope>NUCLEOTIDE SEQUENCE [LARGE SCALE GENOMIC DNA]</scope>
    <source>
        <strain evidence="4 5">CBS 6074</strain>
    </source>
</reference>
<feature type="region of interest" description="Disordered" evidence="1">
    <location>
        <begin position="371"/>
        <end position="398"/>
    </location>
</feature>
<dbReference type="SMART" id="SM00554">
    <property type="entry name" value="FAS1"/>
    <property type="match status" value="1"/>
</dbReference>
<dbReference type="GO" id="GO:0005615">
    <property type="term" value="C:extracellular space"/>
    <property type="evidence" value="ECO:0007669"/>
    <property type="project" value="TreeGrafter"/>
</dbReference>
<sequence>MRFLSHIIPILTLFSSISITKAQLDEDIICPDGSLSDYLTTFMDALYANGLTTFEQLIVHWSETDSGYEFLYDLYHSNQKLTILIPTNEAFQQNGIISPFDGLTEDWGTELGELHILQGDWTYDKLPENGHGVASTSLLIANELNDTESNSNAYQAMILERSTDNTININGWWGNSTSISGGPLDTSQQDKNGILDNLIILPINQVLSFPPSLSTVLESPGLSNMSSALSVVNKSDELENKLTEFGFTIFVPTDSAWTDEYRKIMMDDKKAQGLVGNHYTTSYSLFSPAWIESSTFELNVESGEKLTFKYNEDDSSSIVYGEVEAKIIRSDITLNNGVMHVIDKVLYPSIKNTTSTKSKGKPAATSSAVTVATETATSDNGDSKKAGDKPVIPDAPKNSASKAGLSVPLFVVIGLGWLLNFI</sequence>
<gene>
    <name evidence="4" type="ORF">L201_005690</name>
</gene>
<dbReference type="PANTHER" id="PTHR10900">
    <property type="entry name" value="PERIOSTIN-RELATED"/>
    <property type="match status" value="1"/>
</dbReference>
<dbReference type="PROSITE" id="PS50213">
    <property type="entry name" value="FAS1"/>
    <property type="match status" value="1"/>
</dbReference>
<dbReference type="InterPro" id="IPR050904">
    <property type="entry name" value="Adhesion/Biosynth-related"/>
</dbReference>
<evidence type="ECO:0000256" key="2">
    <source>
        <dbReference type="SAM" id="SignalP"/>
    </source>
</evidence>
<dbReference type="RefSeq" id="XP_066077516.1">
    <property type="nucleotide sequence ID" value="XM_066221419.1"/>
</dbReference>
<evidence type="ECO:0000256" key="1">
    <source>
        <dbReference type="SAM" id="MobiDB-lite"/>
    </source>
</evidence>
<feature type="chain" id="PRO_5043321090" description="FAS1 domain-containing protein" evidence="2">
    <location>
        <begin position="23"/>
        <end position="422"/>
    </location>
</feature>
<dbReference type="GO" id="GO:0016236">
    <property type="term" value="P:macroautophagy"/>
    <property type="evidence" value="ECO:0007669"/>
    <property type="project" value="TreeGrafter"/>
</dbReference>
<dbReference type="GO" id="GO:0000329">
    <property type="term" value="C:fungal-type vacuole membrane"/>
    <property type="evidence" value="ECO:0007669"/>
    <property type="project" value="TreeGrafter"/>
</dbReference>
<protein>
    <recommendedName>
        <fullName evidence="3">FAS1 domain-containing protein</fullName>
    </recommendedName>
</protein>
<dbReference type="InterPro" id="IPR000782">
    <property type="entry name" value="FAS1_domain"/>
</dbReference>
<feature type="domain" description="FAS1" evidence="3">
    <location>
        <begin position="209"/>
        <end position="346"/>
    </location>
</feature>
<proteinExistence type="predicted"/>
<evidence type="ECO:0000259" key="3">
    <source>
        <dbReference type="PROSITE" id="PS50213"/>
    </source>
</evidence>
<dbReference type="GeneID" id="91096360"/>
<dbReference type="InterPro" id="IPR036378">
    <property type="entry name" value="FAS1_dom_sf"/>
</dbReference>
<keyword evidence="2" id="KW-0732">Signal</keyword>
<name>A0AAX4K112_9TREE</name>
<dbReference type="AlphaFoldDB" id="A0AAX4K112"/>
<keyword evidence="5" id="KW-1185">Reference proteome</keyword>
<dbReference type="Proteomes" id="UP001355207">
    <property type="component" value="Chromosome 7"/>
</dbReference>
<evidence type="ECO:0000313" key="4">
    <source>
        <dbReference type="EMBL" id="WWC90753.1"/>
    </source>
</evidence>
<accession>A0AAX4K112</accession>
<organism evidence="4 5">
    <name type="scientific">Kwoniella dendrophila CBS 6074</name>
    <dbReference type="NCBI Taxonomy" id="1295534"/>
    <lineage>
        <taxon>Eukaryota</taxon>
        <taxon>Fungi</taxon>
        <taxon>Dikarya</taxon>
        <taxon>Basidiomycota</taxon>
        <taxon>Agaricomycotina</taxon>
        <taxon>Tremellomycetes</taxon>
        <taxon>Tremellales</taxon>
        <taxon>Cryptococcaceae</taxon>
        <taxon>Kwoniella</taxon>
    </lineage>
</organism>
<dbReference type="Pfam" id="PF02469">
    <property type="entry name" value="Fasciclin"/>
    <property type="match status" value="1"/>
</dbReference>
<dbReference type="Gene3D" id="2.30.180.10">
    <property type="entry name" value="FAS1 domain"/>
    <property type="match status" value="2"/>
</dbReference>
<dbReference type="PANTHER" id="PTHR10900:SF122">
    <property type="entry name" value="FAS1 DOMAIN-CONTAINING PROTEIN"/>
    <property type="match status" value="1"/>
</dbReference>
<feature type="signal peptide" evidence="2">
    <location>
        <begin position="1"/>
        <end position="22"/>
    </location>
</feature>